<dbReference type="EMBL" id="SPQQ01000017">
    <property type="protein sequence ID" value="TGE35262.1"/>
    <property type="molecule type" value="Genomic_DNA"/>
</dbReference>
<organism evidence="1 2">
    <name type="scientific">Desulfosporosinus fructosivorans</name>
    <dbReference type="NCBI Taxonomy" id="2018669"/>
    <lineage>
        <taxon>Bacteria</taxon>
        <taxon>Bacillati</taxon>
        <taxon>Bacillota</taxon>
        <taxon>Clostridia</taxon>
        <taxon>Eubacteriales</taxon>
        <taxon>Desulfitobacteriaceae</taxon>
        <taxon>Desulfosporosinus</taxon>
    </lineage>
</organism>
<dbReference type="InterPro" id="IPR024523">
    <property type="entry name" value="DUF3793"/>
</dbReference>
<keyword evidence="2" id="KW-1185">Reference proteome</keyword>
<name>A0A4Z0QWV0_9FIRM</name>
<dbReference type="AlphaFoldDB" id="A0A4Z0QWV0"/>
<sequence>METSILEDKVIYEQLSEICDWLHKNLYYDGYLIRLLDLIGATMVGVKPAELLKIPISEGERKNLALEELKIYFSRDKNIKLREIKKQNGRVQVLFYHSTSLENTLCNKTNLRFLRGLGYPFKDVLGYIGHPSLKLIKINGWKIYGSEKLSNKRYESFLQARTKVRELIYPLANYH</sequence>
<proteinExistence type="predicted"/>
<evidence type="ECO:0000313" key="1">
    <source>
        <dbReference type="EMBL" id="TGE35262.1"/>
    </source>
</evidence>
<gene>
    <name evidence="1" type="ORF">E4K67_26420</name>
</gene>
<accession>A0A4Z0QWV0</accession>
<comment type="caution">
    <text evidence="1">The sequence shown here is derived from an EMBL/GenBank/DDBJ whole genome shotgun (WGS) entry which is preliminary data.</text>
</comment>
<dbReference type="OrthoDB" id="5393676at2"/>
<evidence type="ECO:0000313" key="2">
    <source>
        <dbReference type="Proteomes" id="UP000298460"/>
    </source>
</evidence>
<reference evidence="1 2" key="1">
    <citation type="submission" date="2019-03" db="EMBL/GenBank/DDBJ databases">
        <title>Draft Genome Sequence of Desulfosporosinus fructosivorans Strain 63.6F, Isolated from Marine Sediment in the Baltic Sea.</title>
        <authorList>
            <person name="Hausmann B."/>
            <person name="Vandieken V."/>
            <person name="Pjevac P."/>
            <person name="Schreck K."/>
            <person name="Herbold C.W."/>
            <person name="Loy A."/>
        </authorList>
    </citation>
    <scope>NUCLEOTIDE SEQUENCE [LARGE SCALE GENOMIC DNA]</scope>
    <source>
        <strain evidence="1 2">63.6F</strain>
    </source>
</reference>
<dbReference type="Pfam" id="PF12672">
    <property type="entry name" value="DUF3793"/>
    <property type="match status" value="1"/>
</dbReference>
<dbReference type="RefSeq" id="WP_135552247.1">
    <property type="nucleotide sequence ID" value="NZ_SPQQ01000017.1"/>
</dbReference>
<protein>
    <submittedName>
        <fullName evidence="1">DUF3793 family protein</fullName>
    </submittedName>
</protein>
<dbReference type="Proteomes" id="UP000298460">
    <property type="component" value="Unassembled WGS sequence"/>
</dbReference>